<accession>A0A6P8YFQ4</accession>
<dbReference type="PROSITE" id="PS50097">
    <property type="entry name" value="BTB"/>
    <property type="match status" value="2"/>
</dbReference>
<dbReference type="GeneID" id="117641791"/>
<evidence type="ECO:0000259" key="2">
    <source>
        <dbReference type="PROSITE" id="PS50097"/>
    </source>
</evidence>
<name>A0A6P8YFQ4_THRPL</name>
<dbReference type="RefSeq" id="XP_034235316.1">
    <property type="nucleotide sequence ID" value="XM_034379425.1"/>
</dbReference>
<proteinExistence type="predicted"/>
<protein>
    <submittedName>
        <fullName evidence="4">Uncharacterized protein LOC117641791</fullName>
    </submittedName>
</protein>
<feature type="compositionally biased region" description="Pro residues" evidence="1">
    <location>
        <begin position="614"/>
        <end position="625"/>
    </location>
</feature>
<dbReference type="InterPro" id="IPR011333">
    <property type="entry name" value="SKP1/BTB/POZ_sf"/>
</dbReference>
<feature type="region of interest" description="Disordered" evidence="1">
    <location>
        <begin position="602"/>
        <end position="692"/>
    </location>
</feature>
<dbReference type="CDD" id="cd18186">
    <property type="entry name" value="BTB_POZ_ZBTB_KLHL-like"/>
    <property type="match status" value="2"/>
</dbReference>
<dbReference type="Pfam" id="PF00651">
    <property type="entry name" value="BTB"/>
    <property type="match status" value="2"/>
</dbReference>
<dbReference type="PANTHER" id="PTHR24413">
    <property type="entry name" value="SPECKLE-TYPE POZ PROTEIN"/>
    <property type="match status" value="1"/>
</dbReference>
<dbReference type="KEGG" id="tpal:117641791"/>
<dbReference type="InParanoid" id="A0A6P8YFQ4"/>
<dbReference type="InterPro" id="IPR000210">
    <property type="entry name" value="BTB/POZ_dom"/>
</dbReference>
<dbReference type="SMART" id="SM00225">
    <property type="entry name" value="BTB"/>
    <property type="match status" value="2"/>
</dbReference>
<keyword evidence="3" id="KW-1185">Reference proteome</keyword>
<evidence type="ECO:0000313" key="4">
    <source>
        <dbReference type="RefSeq" id="XP_034235316.1"/>
    </source>
</evidence>
<organism evidence="4">
    <name type="scientific">Thrips palmi</name>
    <name type="common">Melon thrips</name>
    <dbReference type="NCBI Taxonomy" id="161013"/>
    <lineage>
        <taxon>Eukaryota</taxon>
        <taxon>Metazoa</taxon>
        <taxon>Ecdysozoa</taxon>
        <taxon>Arthropoda</taxon>
        <taxon>Hexapoda</taxon>
        <taxon>Insecta</taxon>
        <taxon>Pterygota</taxon>
        <taxon>Neoptera</taxon>
        <taxon>Paraneoptera</taxon>
        <taxon>Thysanoptera</taxon>
        <taxon>Terebrantia</taxon>
        <taxon>Thripoidea</taxon>
        <taxon>Thripidae</taxon>
        <taxon>Thrips</taxon>
    </lineage>
</organism>
<sequence length="692" mass="76090">MAARTENTATLDLPWDAIQRLGGSESAAAALGRVGAVPLQQGGWSVLLCVDLEDVAGVSHLVISVEGQAPPLQCTIERIMRDWFSEDEKKDCKCHMSYSDRSPEPICYCMLVPSDGKIASLLLGHTRSLKVTLKPHGLDRWRMQSYYPGKLRSTLSVSLEPLLERGVVVDVVLNAAGQDFPAHRAVLAAASDVFLAMFTSLKKSKARVTIGNVRSPAVFRKFLDFFYTGALWNLSNMEADVLQLADRFQVEPLKKHCERQLFQDSSLTPVEAGVYVPDRIPSPDSYRWHDNKVIRTTVGEDYLLVEVPWVLAQCNVDRSFFYDGPTHLALPDGMNLYSYVRVECDKYLSVDFSGSPSPDMLIEVSREVTNCGSVLEPPPGQGARNERFTFVSPNTYRHDAVFHRKHTRSLAARARPAAPMEVRDLVSLGMERLVKRGALCDVVLSAAGRNFPAHRVVLAAGSDVFLAMFSGDFLENIESRVAIADVASPAAFEKFLEFLYTGNVRDMAGVQLDLLQLADRYLMPDLQDLCASSVIKSLKPYNAVALFRMSVESTFIPETVRRVAVEKLFKHWKALTAKEEWADLQRTHRDVANTLQTAWAAQQKSPWCTASPTNNPPSPTSPPASPTNVPASPTNVPASPTYSPASPTYSPASPPHSTSPFYVPTSLTPPCAATSPMHAPTSPPYAPTSPHS</sequence>
<feature type="domain" description="BTB" evidence="2">
    <location>
        <begin position="440"/>
        <end position="504"/>
    </location>
</feature>
<feature type="compositionally biased region" description="Low complexity" evidence="1">
    <location>
        <begin position="626"/>
        <end position="660"/>
    </location>
</feature>
<evidence type="ECO:0000313" key="3">
    <source>
        <dbReference type="Proteomes" id="UP000515158"/>
    </source>
</evidence>
<reference evidence="4" key="1">
    <citation type="submission" date="2025-08" db="UniProtKB">
        <authorList>
            <consortium name="RefSeq"/>
        </authorList>
    </citation>
    <scope>IDENTIFICATION</scope>
    <source>
        <tissue evidence="4">Total insect</tissue>
    </source>
</reference>
<dbReference type="Proteomes" id="UP000515158">
    <property type="component" value="Unplaced"/>
</dbReference>
<feature type="compositionally biased region" description="Pro residues" evidence="1">
    <location>
        <begin position="681"/>
        <end position="692"/>
    </location>
</feature>
<dbReference type="Gene3D" id="3.30.710.10">
    <property type="entry name" value="Potassium Channel Kv1.1, Chain A"/>
    <property type="match status" value="2"/>
</dbReference>
<gene>
    <name evidence="4" type="primary">LOC117641791</name>
</gene>
<feature type="domain" description="BTB" evidence="2">
    <location>
        <begin position="169"/>
        <end position="231"/>
    </location>
</feature>
<evidence type="ECO:0000256" key="1">
    <source>
        <dbReference type="SAM" id="MobiDB-lite"/>
    </source>
</evidence>
<dbReference type="AlphaFoldDB" id="A0A6P8YFQ4"/>
<dbReference type="SUPFAM" id="SSF54695">
    <property type="entry name" value="POZ domain"/>
    <property type="match status" value="2"/>
</dbReference>
<dbReference type="OrthoDB" id="684045at2759"/>